<dbReference type="EMBL" id="CAJRAF010000002">
    <property type="protein sequence ID" value="CAG5002873.1"/>
    <property type="molecule type" value="Genomic_DNA"/>
</dbReference>
<dbReference type="Gene3D" id="2.170.130.10">
    <property type="entry name" value="TonB-dependent receptor, plug domain"/>
    <property type="match status" value="1"/>
</dbReference>
<name>A0A916JD68_9BACT</name>
<sequence length="966" mass="105720">MNGHWHKFILIVILVLPGYAFAQSIQLTGTVLDSAANSPVVGAYVSVTKNIPEAKPEYVTTDVNGKFVFSGLTSQTSYVVKISYLSYRDISKTIRTADGNLDLGKFMMQEAVSNLKEVKIIGQVTPMEQKGDTTQFNAAAFKTNPDATSEDLIQKMPGITVSNGTVTANGETVNRVLVDGKPFFGDDAALTLKSLPAEIVDKIEVFDKLSDQAQFTGFDDGNAQRTINIVTKADRKVGQFGKMFTGYGLDDRYQAGGNVSYFKNNQRISVIGLSNNINQQNFSSQDLLGVTGSSGGGGAGRGGRGGGGGGGASNNFMVGNQNGITGTNSIGLNYSNKFGEKVDVSGSYFFNRTGNSNYQGTQQQFFLSGGAQNQFYDETSSTSTTNLNHRVNLRVEYNINKNNSLIVTPRLSFQDNRANSATAGLTSLGDGSKLNSQDNIKSSKNSGYNFGNDILFRHAFSKRGRSISLNLNTQLNDKTGLGNLYSKQLYFNNLIMPGDTIDQQSHTWSDGTTLGGNLVYTEPISKTGQLQFNYGLTLSNSNSKKETYNMSFDEGGYTDLDTLLSNNFDNRYTTNRAGLSYRFRKGAWTANAGVDFQNTGLYSQQLSPNNTKVDQSFTNFLPNFMLMFRSKSGTQFRTFFRSATNQPSISQLQNVIDNSNPVSLTAGNPDLKQEYRNTLNVRYSVAGASRPYNFNAFVLVTQTNNAIVNSTYIAQQPTELPNGIMLEQGAKLTAPVNLDGSWNARTFLTYGKPISKIKLNVNLTTGFNYTRAPGMINYVTNFSNTYAMSQGLVLSSNISEKIDFTLSYSGNYNVVRNTIQPSLNNNYYTQGLAGRLNWIFGKGFVFQTDVNNQSYRGLGQGFNQNFTLWNASIGKKFLKNNAGELKLTVFDILKQNNSITRSVTETYVQDVTSRVLTQYAMLTFTYTLRNFGKMPAQDNRRRNDYEGMPGGGFPGGGGGGRGPGGF</sequence>
<feature type="compositionally biased region" description="Gly residues" evidence="4">
    <location>
        <begin position="948"/>
        <end position="966"/>
    </location>
</feature>
<dbReference type="Proteomes" id="UP000680038">
    <property type="component" value="Unassembled WGS sequence"/>
</dbReference>
<evidence type="ECO:0000256" key="3">
    <source>
        <dbReference type="ARBA" id="ARBA00023237"/>
    </source>
</evidence>
<dbReference type="InterPro" id="IPR037066">
    <property type="entry name" value="Plug_dom_sf"/>
</dbReference>
<dbReference type="GO" id="GO:0009279">
    <property type="term" value="C:cell outer membrane"/>
    <property type="evidence" value="ECO:0007669"/>
    <property type="project" value="UniProtKB-SubCell"/>
</dbReference>
<evidence type="ECO:0000313" key="7">
    <source>
        <dbReference type="Proteomes" id="UP000680038"/>
    </source>
</evidence>
<keyword evidence="7" id="KW-1185">Reference proteome</keyword>
<feature type="region of interest" description="Disordered" evidence="4">
    <location>
        <begin position="293"/>
        <end position="313"/>
    </location>
</feature>
<dbReference type="InterPro" id="IPR041700">
    <property type="entry name" value="OMP_b-brl_3"/>
</dbReference>
<dbReference type="Pfam" id="PF13620">
    <property type="entry name" value="CarboxypepD_reg"/>
    <property type="match status" value="1"/>
</dbReference>
<dbReference type="Pfam" id="PF14905">
    <property type="entry name" value="OMP_b-brl_3"/>
    <property type="match status" value="1"/>
</dbReference>
<organism evidence="6 7">
    <name type="scientific">Dyadobacter helix</name>
    <dbReference type="NCBI Taxonomy" id="2822344"/>
    <lineage>
        <taxon>Bacteria</taxon>
        <taxon>Pseudomonadati</taxon>
        <taxon>Bacteroidota</taxon>
        <taxon>Cytophagia</taxon>
        <taxon>Cytophagales</taxon>
        <taxon>Spirosomataceae</taxon>
        <taxon>Dyadobacter</taxon>
    </lineage>
</organism>
<dbReference type="AlphaFoldDB" id="A0A916JD68"/>
<accession>A0A916JD68</accession>
<dbReference type="SUPFAM" id="SSF56935">
    <property type="entry name" value="Porins"/>
    <property type="match status" value="1"/>
</dbReference>
<feature type="domain" description="Outer membrane protein beta-barrel" evidence="5">
    <location>
        <begin position="458"/>
        <end position="926"/>
    </location>
</feature>
<comment type="subcellular location">
    <subcellularLocation>
        <location evidence="1">Cell outer membrane</location>
    </subcellularLocation>
</comment>
<dbReference type="Gene3D" id="2.60.40.1120">
    <property type="entry name" value="Carboxypeptidase-like, regulatory domain"/>
    <property type="match status" value="1"/>
</dbReference>
<comment type="caution">
    <text evidence="6">The sequence shown here is derived from an EMBL/GenBank/DDBJ whole genome shotgun (WGS) entry which is preliminary data.</text>
</comment>
<keyword evidence="2" id="KW-0472">Membrane</keyword>
<dbReference type="InterPro" id="IPR036942">
    <property type="entry name" value="Beta-barrel_TonB_sf"/>
</dbReference>
<dbReference type="RefSeq" id="WP_215239539.1">
    <property type="nucleotide sequence ID" value="NZ_CAJRAF010000002.1"/>
</dbReference>
<evidence type="ECO:0000259" key="5">
    <source>
        <dbReference type="Pfam" id="PF14905"/>
    </source>
</evidence>
<feature type="region of interest" description="Disordered" evidence="4">
    <location>
        <begin position="935"/>
        <end position="966"/>
    </location>
</feature>
<evidence type="ECO:0000313" key="6">
    <source>
        <dbReference type="EMBL" id="CAG5002873.1"/>
    </source>
</evidence>
<gene>
    <name evidence="6" type="ORF">DYBT9275_02985</name>
</gene>
<dbReference type="InterPro" id="IPR008969">
    <property type="entry name" value="CarboxyPept-like_regulatory"/>
</dbReference>
<evidence type="ECO:0000256" key="2">
    <source>
        <dbReference type="ARBA" id="ARBA00023136"/>
    </source>
</evidence>
<proteinExistence type="predicted"/>
<feature type="compositionally biased region" description="Gly residues" evidence="4">
    <location>
        <begin position="293"/>
        <end position="312"/>
    </location>
</feature>
<reference evidence="6" key="1">
    <citation type="submission" date="2021-04" db="EMBL/GenBank/DDBJ databases">
        <authorList>
            <person name="Rodrigo-Torres L."/>
            <person name="Arahal R. D."/>
            <person name="Lucena T."/>
        </authorList>
    </citation>
    <scope>NUCLEOTIDE SEQUENCE</scope>
    <source>
        <strain evidence="6">CECT 9275</strain>
    </source>
</reference>
<evidence type="ECO:0000256" key="1">
    <source>
        <dbReference type="ARBA" id="ARBA00004442"/>
    </source>
</evidence>
<keyword evidence="3" id="KW-0998">Cell outer membrane</keyword>
<dbReference type="SUPFAM" id="SSF49464">
    <property type="entry name" value="Carboxypeptidase regulatory domain-like"/>
    <property type="match status" value="1"/>
</dbReference>
<evidence type="ECO:0000256" key="4">
    <source>
        <dbReference type="SAM" id="MobiDB-lite"/>
    </source>
</evidence>
<protein>
    <recommendedName>
        <fullName evidence="5">Outer membrane protein beta-barrel domain-containing protein</fullName>
    </recommendedName>
</protein>
<dbReference type="Gene3D" id="2.40.170.20">
    <property type="entry name" value="TonB-dependent receptor, beta-barrel domain"/>
    <property type="match status" value="1"/>
</dbReference>